<keyword evidence="2" id="KW-1185">Reference proteome</keyword>
<dbReference type="Proteomes" id="UP000735302">
    <property type="component" value="Unassembled WGS sequence"/>
</dbReference>
<evidence type="ECO:0000313" key="2">
    <source>
        <dbReference type="Proteomes" id="UP000735302"/>
    </source>
</evidence>
<proteinExistence type="predicted"/>
<evidence type="ECO:0000313" key="1">
    <source>
        <dbReference type="EMBL" id="GFO43703.1"/>
    </source>
</evidence>
<accession>A0AAV4DI26</accession>
<comment type="caution">
    <text evidence="1">The sequence shown here is derived from an EMBL/GenBank/DDBJ whole genome shotgun (WGS) entry which is preliminary data.</text>
</comment>
<name>A0AAV4DI26_9GAST</name>
<sequence length="95" mass="11160">MKLCLFKKWFRSIPYVWFDCRDMAAARPTAWDARSLKETVRVGEGQRYHEYGSKQVASNPLTSCDQDYKSGFRSFNIVRHVATTYDARLLQTMKK</sequence>
<reference evidence="1 2" key="1">
    <citation type="journal article" date="2021" name="Elife">
        <title>Chloroplast acquisition without the gene transfer in kleptoplastic sea slugs, Plakobranchus ocellatus.</title>
        <authorList>
            <person name="Maeda T."/>
            <person name="Takahashi S."/>
            <person name="Yoshida T."/>
            <person name="Shimamura S."/>
            <person name="Takaki Y."/>
            <person name="Nagai Y."/>
            <person name="Toyoda A."/>
            <person name="Suzuki Y."/>
            <person name="Arimoto A."/>
            <person name="Ishii H."/>
            <person name="Satoh N."/>
            <person name="Nishiyama T."/>
            <person name="Hasebe M."/>
            <person name="Maruyama T."/>
            <person name="Minagawa J."/>
            <person name="Obokata J."/>
            <person name="Shigenobu S."/>
        </authorList>
    </citation>
    <scope>NUCLEOTIDE SEQUENCE [LARGE SCALE GENOMIC DNA]</scope>
</reference>
<protein>
    <submittedName>
        <fullName evidence="1">Uncharacterized protein</fullName>
    </submittedName>
</protein>
<dbReference type="EMBL" id="BLXT01007896">
    <property type="protein sequence ID" value="GFO43703.1"/>
    <property type="molecule type" value="Genomic_DNA"/>
</dbReference>
<gene>
    <name evidence="1" type="ORF">PoB_007020800</name>
</gene>
<dbReference type="AlphaFoldDB" id="A0AAV4DI26"/>
<organism evidence="1 2">
    <name type="scientific">Plakobranchus ocellatus</name>
    <dbReference type="NCBI Taxonomy" id="259542"/>
    <lineage>
        <taxon>Eukaryota</taxon>
        <taxon>Metazoa</taxon>
        <taxon>Spiralia</taxon>
        <taxon>Lophotrochozoa</taxon>
        <taxon>Mollusca</taxon>
        <taxon>Gastropoda</taxon>
        <taxon>Heterobranchia</taxon>
        <taxon>Euthyneura</taxon>
        <taxon>Panpulmonata</taxon>
        <taxon>Sacoglossa</taxon>
        <taxon>Placobranchoidea</taxon>
        <taxon>Plakobranchidae</taxon>
        <taxon>Plakobranchus</taxon>
    </lineage>
</organism>